<dbReference type="Pfam" id="PF16363">
    <property type="entry name" value="GDP_Man_Dehyd"/>
    <property type="match status" value="1"/>
</dbReference>
<comment type="caution">
    <text evidence="2">The sequence shown here is derived from an EMBL/GenBank/DDBJ whole genome shotgun (WGS) entry which is preliminary data.</text>
</comment>
<dbReference type="Gene3D" id="3.40.50.720">
    <property type="entry name" value="NAD(P)-binding Rossmann-like Domain"/>
    <property type="match status" value="1"/>
</dbReference>
<proteinExistence type="predicted"/>
<evidence type="ECO:0000313" key="2">
    <source>
        <dbReference type="EMBL" id="GAF90571.1"/>
    </source>
</evidence>
<dbReference type="InterPro" id="IPR036291">
    <property type="entry name" value="NAD(P)-bd_dom_sf"/>
</dbReference>
<protein>
    <recommendedName>
        <fullName evidence="1">NAD(P)-binding domain-containing protein</fullName>
    </recommendedName>
</protein>
<dbReference type="Gene3D" id="3.90.25.10">
    <property type="entry name" value="UDP-galactose 4-epimerase, domain 1"/>
    <property type="match status" value="1"/>
</dbReference>
<gene>
    <name evidence="2" type="ORF">S01H1_20889</name>
</gene>
<sequence length="80" mass="9604">HHTIKNFLREVFKRLNLDYHEYVQFNKRFLRPNEVPELKGDATKIRDVLGWKPKITYSELIDDMIKSAMLEEKTGINQWG</sequence>
<evidence type="ECO:0000259" key="1">
    <source>
        <dbReference type="Pfam" id="PF16363"/>
    </source>
</evidence>
<feature type="non-terminal residue" evidence="2">
    <location>
        <position position="1"/>
    </location>
</feature>
<dbReference type="AlphaFoldDB" id="X0TTN8"/>
<dbReference type="SUPFAM" id="SSF51735">
    <property type="entry name" value="NAD(P)-binding Rossmann-fold domains"/>
    <property type="match status" value="1"/>
</dbReference>
<reference evidence="2" key="1">
    <citation type="journal article" date="2014" name="Front. Microbiol.">
        <title>High frequency of phylogenetically diverse reductive dehalogenase-homologous genes in deep subseafloor sedimentary metagenomes.</title>
        <authorList>
            <person name="Kawai M."/>
            <person name="Futagami T."/>
            <person name="Toyoda A."/>
            <person name="Takaki Y."/>
            <person name="Nishi S."/>
            <person name="Hori S."/>
            <person name="Arai W."/>
            <person name="Tsubouchi T."/>
            <person name="Morono Y."/>
            <person name="Uchiyama I."/>
            <person name="Ito T."/>
            <person name="Fujiyama A."/>
            <person name="Inagaki F."/>
            <person name="Takami H."/>
        </authorList>
    </citation>
    <scope>NUCLEOTIDE SEQUENCE</scope>
    <source>
        <strain evidence="2">Expedition CK06-06</strain>
    </source>
</reference>
<organism evidence="2">
    <name type="scientific">marine sediment metagenome</name>
    <dbReference type="NCBI Taxonomy" id="412755"/>
    <lineage>
        <taxon>unclassified sequences</taxon>
        <taxon>metagenomes</taxon>
        <taxon>ecological metagenomes</taxon>
    </lineage>
</organism>
<dbReference type="EMBL" id="BARS01011496">
    <property type="protein sequence ID" value="GAF90571.1"/>
    <property type="molecule type" value="Genomic_DNA"/>
</dbReference>
<dbReference type="InterPro" id="IPR016040">
    <property type="entry name" value="NAD(P)-bd_dom"/>
</dbReference>
<feature type="domain" description="NAD(P)-binding" evidence="1">
    <location>
        <begin position="18"/>
        <end position="64"/>
    </location>
</feature>
<accession>X0TTN8</accession>
<name>X0TTN8_9ZZZZ</name>